<evidence type="ECO:0000256" key="1">
    <source>
        <dbReference type="ARBA" id="ARBA00004442"/>
    </source>
</evidence>
<evidence type="ECO:0000256" key="2">
    <source>
        <dbReference type="ARBA" id="ARBA00007613"/>
    </source>
</evidence>
<dbReference type="GO" id="GO:1990281">
    <property type="term" value="C:efflux pump complex"/>
    <property type="evidence" value="ECO:0007669"/>
    <property type="project" value="TreeGrafter"/>
</dbReference>
<dbReference type="Gene3D" id="1.20.1600.10">
    <property type="entry name" value="Outer membrane efflux proteins (OEP)"/>
    <property type="match status" value="1"/>
</dbReference>
<dbReference type="AlphaFoldDB" id="A0A250KUD1"/>
<reference evidence="10 11" key="1">
    <citation type="submission" date="2016-12" db="EMBL/GenBank/DDBJ databases">
        <title>Genome sequencing of Methylocaldum marinum.</title>
        <authorList>
            <person name="Takeuchi M."/>
            <person name="Kamagata Y."/>
            <person name="Hiraoka S."/>
            <person name="Oshima K."/>
            <person name="Hattori M."/>
            <person name="Iwasaki W."/>
        </authorList>
    </citation>
    <scope>NUCLEOTIDE SEQUENCE [LARGE SCALE GENOMIC DNA]</scope>
    <source>
        <strain evidence="10 11">S8</strain>
    </source>
</reference>
<keyword evidence="9" id="KW-0732">Signal</keyword>
<dbReference type="KEGG" id="mmai:sS8_2613"/>
<keyword evidence="6" id="KW-0472">Membrane</keyword>
<protein>
    <submittedName>
        <fullName evidence="10">Outer membrane protein CyaE</fullName>
    </submittedName>
</protein>
<dbReference type="RefSeq" id="WP_119632762.1">
    <property type="nucleotide sequence ID" value="NZ_AP017928.1"/>
</dbReference>
<dbReference type="Proteomes" id="UP000266313">
    <property type="component" value="Chromosome"/>
</dbReference>
<evidence type="ECO:0000256" key="8">
    <source>
        <dbReference type="SAM" id="Coils"/>
    </source>
</evidence>
<gene>
    <name evidence="10" type="ORF">sS8_2613</name>
</gene>
<dbReference type="GO" id="GO:0015562">
    <property type="term" value="F:efflux transmembrane transporter activity"/>
    <property type="evidence" value="ECO:0007669"/>
    <property type="project" value="InterPro"/>
</dbReference>
<name>A0A250KUD1_9GAMM</name>
<evidence type="ECO:0000256" key="6">
    <source>
        <dbReference type="ARBA" id="ARBA00023136"/>
    </source>
</evidence>
<dbReference type="EMBL" id="AP017928">
    <property type="protein sequence ID" value="BBA34561.1"/>
    <property type="molecule type" value="Genomic_DNA"/>
</dbReference>
<feature type="chain" id="PRO_5012174015" evidence="9">
    <location>
        <begin position="28"/>
        <end position="455"/>
    </location>
</feature>
<keyword evidence="3" id="KW-0813">Transport</keyword>
<evidence type="ECO:0000256" key="9">
    <source>
        <dbReference type="SAM" id="SignalP"/>
    </source>
</evidence>
<dbReference type="Pfam" id="PF02321">
    <property type="entry name" value="OEP"/>
    <property type="match status" value="2"/>
</dbReference>
<dbReference type="GO" id="GO:0009279">
    <property type="term" value="C:cell outer membrane"/>
    <property type="evidence" value="ECO:0007669"/>
    <property type="project" value="UniProtKB-SubCell"/>
</dbReference>
<keyword evidence="5" id="KW-0812">Transmembrane</keyword>
<feature type="coiled-coil region" evidence="8">
    <location>
        <begin position="349"/>
        <end position="401"/>
    </location>
</feature>
<comment type="subcellular location">
    <subcellularLocation>
        <location evidence="1">Cell outer membrane</location>
    </subcellularLocation>
</comment>
<evidence type="ECO:0000256" key="5">
    <source>
        <dbReference type="ARBA" id="ARBA00022692"/>
    </source>
</evidence>
<evidence type="ECO:0000313" key="10">
    <source>
        <dbReference type="EMBL" id="BBA34561.1"/>
    </source>
</evidence>
<organism evidence="10 11">
    <name type="scientific">Methylocaldum marinum</name>
    <dbReference type="NCBI Taxonomy" id="1432792"/>
    <lineage>
        <taxon>Bacteria</taxon>
        <taxon>Pseudomonadati</taxon>
        <taxon>Pseudomonadota</taxon>
        <taxon>Gammaproteobacteria</taxon>
        <taxon>Methylococcales</taxon>
        <taxon>Methylococcaceae</taxon>
        <taxon>Methylocaldum</taxon>
    </lineage>
</organism>
<sequence length="455" mass="49724">MSLKNSQSRLLAVAATLCLALAGFGAAAETRVDANARHPLKLDEAIELAFAQNPDLLAAAARIGEAEAKVAEAAANFYPRLTARVGYAYSDDPAQAFSYIVAQRRFDFGMDINHPGWVENFRPEIVGTWSLYRGGQDSYRKKAAELGVEAAELERSAIRNRLAAAVTAAYYALLSAPQQVNVARHSVTAVERELEHTKHRVAEGMALKADVLSLEVRAAEAREAELKAQNAIELARSALKTLLGASTDELINLIEPADRPAAHPDQAYARLLDQALAQRPEMQAAIQQSHIRREELQAERGARWPRVNAYAAYGQNSRSPDFAFSRDNVTLGVNAEVDLFSGGAVSARIAQAERRLSEAQALEQRTRLEIEDEVRRAFTTLEEALQRLKVAEAGAAAADEALRLVNEQYRGGTASVTRYLEAETDRADAALRAIVAAYESRVAQAQLQKAVGHWR</sequence>
<dbReference type="InterPro" id="IPR051906">
    <property type="entry name" value="TolC-like"/>
</dbReference>
<evidence type="ECO:0000256" key="7">
    <source>
        <dbReference type="ARBA" id="ARBA00023237"/>
    </source>
</evidence>
<keyword evidence="7" id="KW-0998">Cell outer membrane</keyword>
<dbReference type="PANTHER" id="PTHR30026">
    <property type="entry name" value="OUTER MEMBRANE PROTEIN TOLC"/>
    <property type="match status" value="1"/>
</dbReference>
<proteinExistence type="inferred from homology"/>
<evidence type="ECO:0000256" key="4">
    <source>
        <dbReference type="ARBA" id="ARBA00022452"/>
    </source>
</evidence>
<keyword evidence="4" id="KW-1134">Transmembrane beta strand</keyword>
<dbReference type="PANTHER" id="PTHR30026:SF21">
    <property type="entry name" value="SLR1270 PROTEIN"/>
    <property type="match status" value="1"/>
</dbReference>
<dbReference type="OrthoDB" id="9815517at2"/>
<keyword evidence="8" id="KW-0175">Coiled coil</keyword>
<accession>A0A250KUD1</accession>
<dbReference type="GO" id="GO:0015288">
    <property type="term" value="F:porin activity"/>
    <property type="evidence" value="ECO:0007669"/>
    <property type="project" value="TreeGrafter"/>
</dbReference>
<feature type="signal peptide" evidence="9">
    <location>
        <begin position="1"/>
        <end position="27"/>
    </location>
</feature>
<evidence type="ECO:0000313" key="11">
    <source>
        <dbReference type="Proteomes" id="UP000266313"/>
    </source>
</evidence>
<keyword evidence="11" id="KW-1185">Reference proteome</keyword>
<evidence type="ECO:0000256" key="3">
    <source>
        <dbReference type="ARBA" id="ARBA00022448"/>
    </source>
</evidence>
<dbReference type="InterPro" id="IPR003423">
    <property type="entry name" value="OMP_efflux"/>
</dbReference>
<dbReference type="SUPFAM" id="SSF56954">
    <property type="entry name" value="Outer membrane efflux proteins (OEP)"/>
    <property type="match status" value="1"/>
</dbReference>
<comment type="similarity">
    <text evidence="2">Belongs to the outer membrane factor (OMF) (TC 1.B.17) family.</text>
</comment>